<reference evidence="1 2" key="1">
    <citation type="journal article" date="2018" name="Front. Plant Sci.">
        <title>Red Clover (Trifolium pratense) and Zigzag Clover (T. medium) - A Picture of Genomic Similarities and Differences.</title>
        <authorList>
            <person name="Dluhosova J."/>
            <person name="Istvanek J."/>
            <person name="Nedelnik J."/>
            <person name="Repkova J."/>
        </authorList>
    </citation>
    <scope>NUCLEOTIDE SEQUENCE [LARGE SCALE GENOMIC DNA]</scope>
    <source>
        <strain evidence="2">cv. 10/8</strain>
        <tissue evidence="1">Leaf</tissue>
    </source>
</reference>
<accession>A0A392UQR3</accession>
<keyword evidence="1" id="KW-0418">Kinase</keyword>
<comment type="caution">
    <text evidence="1">The sequence shown here is derived from an EMBL/GenBank/DDBJ whole genome shotgun (WGS) entry which is preliminary data.</text>
</comment>
<name>A0A392UQR3_9FABA</name>
<keyword evidence="2" id="KW-1185">Reference proteome</keyword>
<dbReference type="GO" id="GO:0016301">
    <property type="term" value="F:kinase activity"/>
    <property type="evidence" value="ECO:0007669"/>
    <property type="project" value="UniProtKB-KW"/>
</dbReference>
<keyword evidence="1" id="KW-0675">Receptor</keyword>
<sequence>MNIVIEMLEGDIENIEMPPKPSLYPTEMIREEFEVISIEIESKTDATPEATKT</sequence>
<evidence type="ECO:0000313" key="1">
    <source>
        <dbReference type="EMBL" id="MCI74816.1"/>
    </source>
</evidence>
<dbReference type="EMBL" id="LXQA010868636">
    <property type="protein sequence ID" value="MCI74816.1"/>
    <property type="molecule type" value="Genomic_DNA"/>
</dbReference>
<protein>
    <submittedName>
        <fullName evidence="1">Stress-induced receptor-like kinase</fullName>
    </submittedName>
</protein>
<dbReference type="AlphaFoldDB" id="A0A392UQR3"/>
<keyword evidence="1" id="KW-0808">Transferase</keyword>
<feature type="non-terminal residue" evidence="1">
    <location>
        <position position="53"/>
    </location>
</feature>
<dbReference type="Proteomes" id="UP000265520">
    <property type="component" value="Unassembled WGS sequence"/>
</dbReference>
<evidence type="ECO:0000313" key="2">
    <source>
        <dbReference type="Proteomes" id="UP000265520"/>
    </source>
</evidence>
<organism evidence="1 2">
    <name type="scientific">Trifolium medium</name>
    <dbReference type="NCBI Taxonomy" id="97028"/>
    <lineage>
        <taxon>Eukaryota</taxon>
        <taxon>Viridiplantae</taxon>
        <taxon>Streptophyta</taxon>
        <taxon>Embryophyta</taxon>
        <taxon>Tracheophyta</taxon>
        <taxon>Spermatophyta</taxon>
        <taxon>Magnoliopsida</taxon>
        <taxon>eudicotyledons</taxon>
        <taxon>Gunneridae</taxon>
        <taxon>Pentapetalae</taxon>
        <taxon>rosids</taxon>
        <taxon>fabids</taxon>
        <taxon>Fabales</taxon>
        <taxon>Fabaceae</taxon>
        <taxon>Papilionoideae</taxon>
        <taxon>50 kb inversion clade</taxon>
        <taxon>NPAAA clade</taxon>
        <taxon>Hologalegina</taxon>
        <taxon>IRL clade</taxon>
        <taxon>Trifolieae</taxon>
        <taxon>Trifolium</taxon>
    </lineage>
</organism>
<proteinExistence type="predicted"/>